<dbReference type="STRING" id="554055.A0A2P6VDS9"/>
<dbReference type="InterPro" id="IPR029012">
    <property type="entry name" value="Helix_hairpin_bin_sf"/>
</dbReference>
<keyword evidence="6" id="KW-1185">Reference proteome</keyword>
<organism evidence="5 6">
    <name type="scientific">Micractinium conductrix</name>
    <dbReference type="NCBI Taxonomy" id="554055"/>
    <lineage>
        <taxon>Eukaryota</taxon>
        <taxon>Viridiplantae</taxon>
        <taxon>Chlorophyta</taxon>
        <taxon>core chlorophytes</taxon>
        <taxon>Trebouxiophyceae</taxon>
        <taxon>Chlorellales</taxon>
        <taxon>Chlorellaceae</taxon>
        <taxon>Chlorella clade</taxon>
        <taxon>Micractinium</taxon>
    </lineage>
</organism>
<dbReference type="GO" id="GO:0000350">
    <property type="term" value="P:generation of catalytic spliceosome for second transesterification step"/>
    <property type="evidence" value="ECO:0007669"/>
    <property type="project" value="InterPro"/>
</dbReference>
<dbReference type="FunFam" id="1.10.287.660:FF:000001">
    <property type="entry name" value="pre-mRNA-splicing factor ISY1 homolog"/>
    <property type="match status" value="1"/>
</dbReference>
<evidence type="ECO:0000256" key="3">
    <source>
        <dbReference type="ARBA" id="ARBA00023242"/>
    </source>
</evidence>
<evidence type="ECO:0000256" key="1">
    <source>
        <dbReference type="ARBA" id="ARBA00004123"/>
    </source>
</evidence>
<dbReference type="GO" id="GO:0005634">
    <property type="term" value="C:nucleus"/>
    <property type="evidence" value="ECO:0007669"/>
    <property type="project" value="UniProtKB-SubCell"/>
</dbReference>
<comment type="caution">
    <text evidence="5">The sequence shown here is derived from an EMBL/GenBank/DDBJ whole genome shotgun (WGS) entry which is preliminary data.</text>
</comment>
<comment type="subcellular location">
    <subcellularLocation>
        <location evidence="1">Nucleus</location>
    </subcellularLocation>
</comment>
<feature type="compositionally biased region" description="Gly residues" evidence="4">
    <location>
        <begin position="209"/>
        <end position="227"/>
    </location>
</feature>
<keyword evidence="3" id="KW-0539">Nucleus</keyword>
<evidence type="ECO:0000313" key="5">
    <source>
        <dbReference type="EMBL" id="PSC72254.1"/>
    </source>
</evidence>
<dbReference type="AlphaFoldDB" id="A0A2P6VDS9"/>
<evidence type="ECO:0000256" key="4">
    <source>
        <dbReference type="SAM" id="MobiDB-lite"/>
    </source>
</evidence>
<accession>A0A2P6VDS9</accession>
<evidence type="ECO:0000256" key="2">
    <source>
        <dbReference type="ARBA" id="ARBA00007002"/>
    </source>
</evidence>
<dbReference type="Proteomes" id="UP000239649">
    <property type="component" value="Unassembled WGS sequence"/>
</dbReference>
<feature type="region of interest" description="Disordered" evidence="4">
    <location>
        <begin position="1"/>
        <end position="29"/>
    </location>
</feature>
<dbReference type="Gene3D" id="1.10.287.660">
    <property type="entry name" value="Helix hairpin bin"/>
    <property type="match status" value="1"/>
</dbReference>
<protein>
    <submittedName>
        <fullName evidence="5">Pre-mRNA-splicing factor ISY1-like protein</fullName>
    </submittedName>
</protein>
<name>A0A2P6VDS9_9CHLO</name>
<evidence type="ECO:0000313" key="6">
    <source>
        <dbReference type="Proteomes" id="UP000239649"/>
    </source>
</evidence>
<dbReference type="InterPro" id="IPR009360">
    <property type="entry name" value="Isy1"/>
</dbReference>
<dbReference type="Pfam" id="PF06246">
    <property type="entry name" value="Isy1"/>
    <property type="match status" value="1"/>
</dbReference>
<dbReference type="PANTHER" id="PTHR13021">
    <property type="entry name" value="PRE-MRNA-SPLICING FACTOR ISY1"/>
    <property type="match status" value="1"/>
</dbReference>
<dbReference type="InterPro" id="IPR037200">
    <property type="entry name" value="Isy1_sf"/>
</dbReference>
<dbReference type="SUPFAM" id="SSF140102">
    <property type="entry name" value="ISY1 domain-like"/>
    <property type="match status" value="1"/>
</dbReference>
<dbReference type="EMBL" id="LHPF02000011">
    <property type="protein sequence ID" value="PSC72254.1"/>
    <property type="molecule type" value="Genomic_DNA"/>
</dbReference>
<feature type="region of interest" description="Disordered" evidence="4">
    <location>
        <begin position="199"/>
        <end position="235"/>
    </location>
</feature>
<comment type="similarity">
    <text evidence="2">Belongs to the ISY1 family.</text>
</comment>
<reference evidence="5 6" key="1">
    <citation type="journal article" date="2018" name="Plant J.">
        <title>Genome sequences of Chlorella sorokiniana UTEX 1602 and Micractinium conductrix SAG 241.80: implications to maltose excretion by a green alga.</title>
        <authorList>
            <person name="Arriola M.B."/>
            <person name="Velmurugan N."/>
            <person name="Zhang Y."/>
            <person name="Plunkett M.H."/>
            <person name="Hondzo H."/>
            <person name="Barney B.M."/>
        </authorList>
    </citation>
    <scope>NUCLEOTIDE SEQUENCE [LARGE SCALE GENOMIC DNA]</scope>
    <source>
        <strain evidence="5 6">SAG 241.80</strain>
    </source>
</reference>
<proteinExistence type="inferred from homology"/>
<sequence length="282" mass="31478">MARNEEKAQSMLNRWLQGKQNEAKGEKARRPYLASECHDLNEADKWRQHILRDIGRKVMEIQNAGLGEHKIRDLNDEINKLIREKGHWEKRIVELGGPDYSKVGPKVTDSEGRAVEGASGRGPGYRYFGAAKQLPGVKELFEKEAPRQVRRTRAEMHRAIDADYYGFRDEEDGVLEKVETAAEGEMRRAAIEEWREKEAERQAAFAAAGGKGGEPGGGGGDGQGAGGDESAAPQFVAYVPLPDQKEIEAKVLEGKKAALLRQYISEDEAAKQQQARELLNRR</sequence>
<gene>
    <name evidence="5" type="ORF">C2E20_4368</name>
</gene>
<dbReference type="OrthoDB" id="1739576at2759"/>